<proteinExistence type="predicted"/>
<dbReference type="InParanoid" id="G4TTQ7"/>
<protein>
    <submittedName>
        <fullName evidence="1">Uncharacterized protein</fullName>
    </submittedName>
</protein>
<evidence type="ECO:0000313" key="2">
    <source>
        <dbReference type="Proteomes" id="UP000007148"/>
    </source>
</evidence>
<accession>G4TTQ7</accession>
<dbReference type="Proteomes" id="UP000007148">
    <property type="component" value="Unassembled WGS sequence"/>
</dbReference>
<sequence>MAFTCTYTSKVGVAFPQVEGADLVQGNTFTDLNRGETTSLVQAKGDTFTFTPPEPQEDQTTFSAYNKTAKMRSLSLGFSTPEEPFTHSLFFKDVPANYCISPDFHPILQCYFTAEYQETQILPNRIYGPLIWQQSLESLPQDTTLLLNQDHETGDYILEPQ</sequence>
<dbReference type="EMBL" id="CAFZ01000345">
    <property type="protein sequence ID" value="CCA74700.1"/>
    <property type="molecule type" value="Genomic_DNA"/>
</dbReference>
<organism evidence="1 2">
    <name type="scientific">Serendipita indica (strain DSM 11827)</name>
    <name type="common">Root endophyte fungus</name>
    <name type="synonym">Piriformospora indica</name>
    <dbReference type="NCBI Taxonomy" id="1109443"/>
    <lineage>
        <taxon>Eukaryota</taxon>
        <taxon>Fungi</taxon>
        <taxon>Dikarya</taxon>
        <taxon>Basidiomycota</taxon>
        <taxon>Agaricomycotina</taxon>
        <taxon>Agaricomycetes</taxon>
        <taxon>Sebacinales</taxon>
        <taxon>Serendipitaceae</taxon>
        <taxon>Serendipita</taxon>
    </lineage>
</organism>
<gene>
    <name evidence="1" type="ORF">PIIN_08660</name>
</gene>
<dbReference type="HOGENOM" id="CLU_103053_1_0_1"/>
<dbReference type="AlphaFoldDB" id="G4TTQ7"/>
<reference evidence="1 2" key="1">
    <citation type="journal article" date="2011" name="PLoS Pathog.">
        <title>Endophytic Life Strategies Decoded by Genome and Transcriptome Analyses of the Mutualistic Root Symbiont Piriformospora indica.</title>
        <authorList>
            <person name="Zuccaro A."/>
            <person name="Lahrmann U."/>
            <person name="Guldener U."/>
            <person name="Langen G."/>
            <person name="Pfiffi S."/>
            <person name="Biedenkopf D."/>
            <person name="Wong P."/>
            <person name="Samans B."/>
            <person name="Grimm C."/>
            <person name="Basiewicz M."/>
            <person name="Murat C."/>
            <person name="Martin F."/>
            <person name="Kogel K.H."/>
        </authorList>
    </citation>
    <scope>NUCLEOTIDE SEQUENCE [LARGE SCALE GENOMIC DNA]</scope>
    <source>
        <strain evidence="1 2">DSM 11827</strain>
    </source>
</reference>
<comment type="caution">
    <text evidence="1">The sequence shown here is derived from an EMBL/GenBank/DDBJ whole genome shotgun (WGS) entry which is preliminary data.</text>
</comment>
<name>G4TTQ7_SERID</name>
<dbReference type="OrthoDB" id="3165318at2759"/>
<keyword evidence="2" id="KW-1185">Reference proteome</keyword>
<evidence type="ECO:0000313" key="1">
    <source>
        <dbReference type="EMBL" id="CCA74700.1"/>
    </source>
</evidence>